<proteinExistence type="predicted"/>
<evidence type="ECO:0000313" key="1">
    <source>
        <dbReference type="EMBL" id="EMD99656.1"/>
    </source>
</evidence>
<evidence type="ECO:0000313" key="2">
    <source>
        <dbReference type="Proteomes" id="UP000011700"/>
    </source>
</evidence>
<sequence length="97" mass="10347">MLRISGSTALALGCLGVATLEGQHQPRGFLVEVVAEPALVDALGLMALLQRKADELGLAIDENPVAVHPGAPDELQVVTQHEYVAERDQLKVAQVRK</sequence>
<comment type="caution">
    <text evidence="1">The sequence shown here is derived from an EMBL/GenBank/DDBJ whole genome shotgun (WGS) entry which is preliminary data.</text>
</comment>
<dbReference type="Proteomes" id="UP000011700">
    <property type="component" value="Unassembled WGS sequence"/>
</dbReference>
<dbReference type="AlphaFoldDB" id="M2V1F6"/>
<dbReference type="EMBL" id="AOBS01000054">
    <property type="protein sequence ID" value="EMD99656.1"/>
    <property type="molecule type" value="Genomic_DNA"/>
</dbReference>
<accession>M2V1F6</accession>
<organism evidence="1 2">
    <name type="scientific">Stutzerimonas stutzeri NF13</name>
    <dbReference type="NCBI Taxonomy" id="1212548"/>
    <lineage>
        <taxon>Bacteria</taxon>
        <taxon>Pseudomonadati</taxon>
        <taxon>Pseudomonadota</taxon>
        <taxon>Gammaproteobacteria</taxon>
        <taxon>Pseudomonadales</taxon>
        <taxon>Pseudomonadaceae</taxon>
        <taxon>Stutzerimonas</taxon>
    </lineage>
</organism>
<protein>
    <submittedName>
        <fullName evidence="1">Uncharacterized protein</fullName>
    </submittedName>
</protein>
<name>M2V1F6_STUST</name>
<gene>
    <name evidence="1" type="ORF">B381_13003</name>
</gene>
<reference evidence="1 2" key="1">
    <citation type="journal article" date="2013" name="Genome Announc.">
        <title>Draft Genome of Pseudomonas stutzeri Strain NF13, a Nitrogen Fixer Isolated from the Galapagos Rift Hydrothermal Vent.</title>
        <authorList>
            <person name="Pena A."/>
            <person name="Busquets A."/>
            <person name="Gomila M."/>
            <person name="Mayol J."/>
            <person name="Bosch R."/>
            <person name="Nogales B."/>
            <person name="Garcia-Valdes E."/>
            <person name="Bennasar A."/>
            <person name="Lalucat J."/>
        </authorList>
    </citation>
    <scope>NUCLEOTIDE SEQUENCE [LARGE SCALE GENOMIC DNA]</scope>
    <source>
        <strain evidence="1 2">NF13</strain>
    </source>
</reference>